<keyword evidence="3" id="KW-1185">Reference proteome</keyword>
<dbReference type="EMBL" id="CAQQ02389899">
    <property type="status" value="NOT_ANNOTATED_CDS"/>
    <property type="molecule type" value="Genomic_DNA"/>
</dbReference>
<dbReference type="AlphaFoldDB" id="T1GAL1"/>
<accession>T1GAL1</accession>
<reference evidence="2" key="2">
    <citation type="submission" date="2015-06" db="UniProtKB">
        <authorList>
            <consortium name="EnsemblMetazoa"/>
        </authorList>
    </citation>
    <scope>IDENTIFICATION</scope>
</reference>
<dbReference type="EMBL" id="CAQQ02389898">
    <property type="status" value="NOT_ANNOTATED_CDS"/>
    <property type="molecule type" value="Genomic_DNA"/>
</dbReference>
<organism evidence="2 3">
    <name type="scientific">Megaselia scalaris</name>
    <name type="common">Humpbacked fly</name>
    <name type="synonym">Phora scalaris</name>
    <dbReference type="NCBI Taxonomy" id="36166"/>
    <lineage>
        <taxon>Eukaryota</taxon>
        <taxon>Metazoa</taxon>
        <taxon>Ecdysozoa</taxon>
        <taxon>Arthropoda</taxon>
        <taxon>Hexapoda</taxon>
        <taxon>Insecta</taxon>
        <taxon>Pterygota</taxon>
        <taxon>Neoptera</taxon>
        <taxon>Endopterygota</taxon>
        <taxon>Diptera</taxon>
        <taxon>Brachycera</taxon>
        <taxon>Muscomorpha</taxon>
        <taxon>Platypezoidea</taxon>
        <taxon>Phoridae</taxon>
        <taxon>Megaseliini</taxon>
        <taxon>Megaselia</taxon>
    </lineage>
</organism>
<dbReference type="EnsemblMetazoa" id="MESCA000269-RA">
    <property type="protein sequence ID" value="MESCA000269-PA"/>
    <property type="gene ID" value="MESCA000269"/>
</dbReference>
<proteinExistence type="predicted"/>
<feature type="chain" id="PRO_5004577164" evidence="1">
    <location>
        <begin position="19"/>
        <end position="72"/>
    </location>
</feature>
<dbReference type="HOGENOM" id="CLU_2725074_0_0_1"/>
<protein>
    <submittedName>
        <fullName evidence="2">Uncharacterized protein</fullName>
    </submittedName>
</protein>
<evidence type="ECO:0000256" key="1">
    <source>
        <dbReference type="SAM" id="SignalP"/>
    </source>
</evidence>
<feature type="signal peptide" evidence="1">
    <location>
        <begin position="1"/>
        <end position="18"/>
    </location>
</feature>
<keyword evidence="1" id="KW-0732">Signal</keyword>
<name>T1GAL1_MEGSC</name>
<evidence type="ECO:0000313" key="3">
    <source>
        <dbReference type="Proteomes" id="UP000015102"/>
    </source>
</evidence>
<evidence type="ECO:0000313" key="2">
    <source>
        <dbReference type="EnsemblMetazoa" id="MESCA000269-PA"/>
    </source>
</evidence>
<reference evidence="3" key="1">
    <citation type="submission" date="2013-02" db="EMBL/GenBank/DDBJ databases">
        <authorList>
            <person name="Hughes D."/>
        </authorList>
    </citation>
    <scope>NUCLEOTIDE SEQUENCE</scope>
    <source>
        <strain>Durham</strain>
        <strain evidence="3">NC isolate 2 -- Noor lab</strain>
    </source>
</reference>
<sequence>MFTSLFTTLFIWSALTNCESIKVLKKDNNGPRLNDILSSPKCAVDQLIFPENYYTISELEGKRDFKIGGRIA</sequence>
<dbReference type="Proteomes" id="UP000015102">
    <property type="component" value="Unassembled WGS sequence"/>
</dbReference>